<dbReference type="EMBL" id="JANBPU010000154">
    <property type="protein sequence ID" value="KAJ1915277.1"/>
    <property type="molecule type" value="Genomic_DNA"/>
</dbReference>
<dbReference type="Gene3D" id="2.40.70.10">
    <property type="entry name" value="Acid Proteases"/>
    <property type="match status" value="2"/>
</dbReference>
<evidence type="ECO:0000313" key="13">
    <source>
        <dbReference type="EMBL" id="KAJ1915277.1"/>
    </source>
</evidence>
<feature type="domain" description="Peptidase A1" evidence="12">
    <location>
        <begin position="174"/>
        <end position="562"/>
    </location>
</feature>
<dbReference type="GO" id="GO:0004190">
    <property type="term" value="F:aspartic-type endopeptidase activity"/>
    <property type="evidence" value="ECO:0007669"/>
    <property type="project" value="UniProtKB-KW"/>
</dbReference>
<feature type="compositionally biased region" description="Low complexity" evidence="10">
    <location>
        <begin position="460"/>
        <end position="480"/>
    </location>
</feature>
<keyword evidence="6 8" id="KW-1015">Disulfide bond</keyword>
<feature type="region of interest" description="Disordered" evidence="10">
    <location>
        <begin position="457"/>
        <end position="480"/>
    </location>
</feature>
<dbReference type="OrthoDB" id="15189at2759"/>
<dbReference type="PROSITE" id="PS51767">
    <property type="entry name" value="PEPTIDASE_A1"/>
    <property type="match status" value="1"/>
</dbReference>
<keyword evidence="3 9" id="KW-0064">Aspartyl protease</keyword>
<dbReference type="InterPro" id="IPR034164">
    <property type="entry name" value="Pepsin-like_dom"/>
</dbReference>
<reference evidence="13" key="1">
    <citation type="submission" date="2022-07" db="EMBL/GenBank/DDBJ databases">
        <title>Phylogenomic reconstructions and comparative analyses of Kickxellomycotina fungi.</title>
        <authorList>
            <person name="Reynolds N.K."/>
            <person name="Stajich J.E."/>
            <person name="Barry K."/>
            <person name="Grigoriev I.V."/>
            <person name="Crous P."/>
            <person name="Smith M.E."/>
        </authorList>
    </citation>
    <scope>NUCLEOTIDE SEQUENCE</scope>
    <source>
        <strain evidence="13">NBRC 100468</strain>
    </source>
</reference>
<dbReference type="PROSITE" id="PS00141">
    <property type="entry name" value="ASP_PROTEASE"/>
    <property type="match status" value="2"/>
</dbReference>
<dbReference type="PRINTS" id="PR00792">
    <property type="entry name" value="PEPSIN"/>
</dbReference>
<keyword evidence="4 9" id="KW-0378">Hydrolase</keyword>
<feature type="region of interest" description="Disordered" evidence="10">
    <location>
        <begin position="47"/>
        <end position="84"/>
    </location>
</feature>
<evidence type="ECO:0000256" key="10">
    <source>
        <dbReference type="SAM" id="MobiDB-lite"/>
    </source>
</evidence>
<dbReference type="FunFam" id="2.40.70.10:FF:000008">
    <property type="entry name" value="Cathepsin D"/>
    <property type="match status" value="1"/>
</dbReference>
<dbReference type="PANTHER" id="PTHR47966">
    <property type="entry name" value="BETA-SITE APP-CLEAVING ENZYME, ISOFORM A-RELATED"/>
    <property type="match status" value="1"/>
</dbReference>
<dbReference type="CDD" id="cd05471">
    <property type="entry name" value="pepsin_like"/>
    <property type="match status" value="1"/>
</dbReference>
<organism evidence="13 14">
    <name type="scientific">Mycoemilia scoparia</name>
    <dbReference type="NCBI Taxonomy" id="417184"/>
    <lineage>
        <taxon>Eukaryota</taxon>
        <taxon>Fungi</taxon>
        <taxon>Fungi incertae sedis</taxon>
        <taxon>Zoopagomycota</taxon>
        <taxon>Kickxellomycotina</taxon>
        <taxon>Kickxellomycetes</taxon>
        <taxon>Kickxellales</taxon>
        <taxon>Kickxellaceae</taxon>
        <taxon>Mycoemilia</taxon>
    </lineage>
</organism>
<accession>A0A9W8A1A8</accession>
<comment type="similarity">
    <text evidence="1 9">Belongs to the peptidase A1 family.</text>
</comment>
<evidence type="ECO:0000256" key="6">
    <source>
        <dbReference type="ARBA" id="ARBA00023157"/>
    </source>
</evidence>
<feature type="active site" evidence="7">
    <location>
        <position position="192"/>
    </location>
</feature>
<feature type="signal peptide" evidence="11">
    <location>
        <begin position="1"/>
        <end position="31"/>
    </location>
</feature>
<dbReference type="InterPro" id="IPR001969">
    <property type="entry name" value="Aspartic_peptidase_AS"/>
</dbReference>
<evidence type="ECO:0000256" key="1">
    <source>
        <dbReference type="ARBA" id="ARBA00007447"/>
    </source>
</evidence>
<keyword evidence="2 9" id="KW-0645">Protease</keyword>
<evidence type="ECO:0000256" key="11">
    <source>
        <dbReference type="SAM" id="SignalP"/>
    </source>
</evidence>
<feature type="chain" id="PRO_5040975078" description="Peptidase A1 domain-containing protein" evidence="11">
    <location>
        <begin position="32"/>
        <end position="566"/>
    </location>
</feature>
<evidence type="ECO:0000259" key="12">
    <source>
        <dbReference type="PROSITE" id="PS51767"/>
    </source>
</evidence>
<dbReference type="Proteomes" id="UP001150538">
    <property type="component" value="Unassembled WGS sequence"/>
</dbReference>
<keyword evidence="11" id="KW-0732">Signal</keyword>
<dbReference type="InterPro" id="IPR001461">
    <property type="entry name" value="Aspartic_peptidase_A1"/>
</dbReference>
<evidence type="ECO:0000256" key="3">
    <source>
        <dbReference type="ARBA" id="ARBA00022750"/>
    </source>
</evidence>
<dbReference type="InterPro" id="IPR033121">
    <property type="entry name" value="PEPTIDASE_A1"/>
</dbReference>
<comment type="caution">
    <text evidence="13">The sequence shown here is derived from an EMBL/GenBank/DDBJ whole genome shotgun (WGS) entry which is preliminary data.</text>
</comment>
<dbReference type="PANTHER" id="PTHR47966:SF51">
    <property type="entry name" value="BETA-SITE APP-CLEAVING ENZYME, ISOFORM A-RELATED"/>
    <property type="match status" value="1"/>
</dbReference>
<keyword evidence="5" id="KW-0865">Zymogen</keyword>
<evidence type="ECO:0000256" key="7">
    <source>
        <dbReference type="PIRSR" id="PIRSR601461-1"/>
    </source>
</evidence>
<sequence>MMFFTRSFGIFSLVLGLAIILLNHHAVAVDAKEFKVGIPAPSPPVPNISFPPSVDHNRLHPQDNKNNNKKNSSGGSGDKRIRIPLVRKHRPGYSPITTPKRRKMAQIRYDWMIRYNPSLQHNNNNNNNNHISNGINRYAQHNSFSTDNNNNNNNDDDDNVGEVQLTNIPIDLEYVGQITIGTPPQTFTLDFDTGSSDIWVGSTFCVTAGCSNHNKFNPETSTTYHPDTKNRTWKMQYGDGSSSFGTLGQDVFDVGGIVVYNQTFGLAHSNSTILDDKVDGIFGLAFDNMNSVGFGHGNEGGGGSIKGFITNAKEQGVISEAVFSFYLTRTADELNNANPTFINSNIDQDYGENSGFEMDAKSELVIGGHSQDNCVGPISWIPLSNPGLWQITAQGVMWKNQTISMKDKEWEAVVDSGTTLIIVDSQTAESIHAQIPGAQFTDRDGWIVPCNTTQLFSPKAGSRPNNNNNSSSNGYYASRGNEAKDEASPLQFAINGQKYGVNIADIVYERVKDTTNPGRYLDNGMCYSGVGVLDIGIWILGDAFMKNYVTVFDVDQKRVGLAKAKQ</sequence>
<dbReference type="InterPro" id="IPR021109">
    <property type="entry name" value="Peptidase_aspartic_dom_sf"/>
</dbReference>
<evidence type="ECO:0000256" key="8">
    <source>
        <dbReference type="PIRSR" id="PIRSR601461-2"/>
    </source>
</evidence>
<evidence type="ECO:0000256" key="4">
    <source>
        <dbReference type="ARBA" id="ARBA00022801"/>
    </source>
</evidence>
<gene>
    <name evidence="13" type="ORF">H4219_004409</name>
</gene>
<dbReference type="AlphaFoldDB" id="A0A9W8A1A8"/>
<keyword evidence="14" id="KW-1185">Reference proteome</keyword>
<dbReference type="Pfam" id="PF00026">
    <property type="entry name" value="Asp"/>
    <property type="match status" value="2"/>
</dbReference>
<name>A0A9W8A1A8_9FUNG</name>
<evidence type="ECO:0000256" key="2">
    <source>
        <dbReference type="ARBA" id="ARBA00022670"/>
    </source>
</evidence>
<dbReference type="SUPFAM" id="SSF50630">
    <property type="entry name" value="Acid proteases"/>
    <property type="match status" value="1"/>
</dbReference>
<dbReference type="GO" id="GO:0006508">
    <property type="term" value="P:proteolysis"/>
    <property type="evidence" value="ECO:0007669"/>
    <property type="project" value="UniProtKB-KW"/>
</dbReference>
<protein>
    <recommendedName>
        <fullName evidence="12">Peptidase A1 domain-containing protein</fullName>
    </recommendedName>
</protein>
<proteinExistence type="inferred from homology"/>
<evidence type="ECO:0000256" key="9">
    <source>
        <dbReference type="RuleBase" id="RU000454"/>
    </source>
</evidence>
<feature type="active site" evidence="7">
    <location>
        <position position="415"/>
    </location>
</feature>
<evidence type="ECO:0000256" key="5">
    <source>
        <dbReference type="ARBA" id="ARBA00023145"/>
    </source>
</evidence>
<feature type="disulfide bond" evidence="8">
    <location>
        <begin position="205"/>
        <end position="210"/>
    </location>
</feature>
<evidence type="ECO:0000313" key="14">
    <source>
        <dbReference type="Proteomes" id="UP001150538"/>
    </source>
</evidence>